<keyword evidence="2" id="KW-1185">Reference proteome</keyword>
<comment type="caution">
    <text evidence="1">The sequence shown here is derived from an EMBL/GenBank/DDBJ whole genome shotgun (WGS) entry which is preliminary data.</text>
</comment>
<evidence type="ECO:0000313" key="1">
    <source>
        <dbReference type="EMBL" id="RNA30054.1"/>
    </source>
</evidence>
<proteinExistence type="predicted"/>
<dbReference type="EMBL" id="REGN01002135">
    <property type="protein sequence ID" value="RNA30054.1"/>
    <property type="molecule type" value="Genomic_DNA"/>
</dbReference>
<protein>
    <submittedName>
        <fullName evidence="1">Uncharacterized protein</fullName>
    </submittedName>
</protein>
<accession>A0A3M7S2N7</accession>
<name>A0A3M7S2N7_BRAPC</name>
<dbReference type="AlphaFoldDB" id="A0A3M7S2N7"/>
<feature type="non-terminal residue" evidence="1">
    <location>
        <position position="1"/>
    </location>
</feature>
<reference evidence="1 2" key="1">
    <citation type="journal article" date="2018" name="Sci. Rep.">
        <title>Genomic signatures of local adaptation to the degree of environmental predictability in rotifers.</title>
        <authorList>
            <person name="Franch-Gras L."/>
            <person name="Hahn C."/>
            <person name="Garcia-Roger E.M."/>
            <person name="Carmona M.J."/>
            <person name="Serra M."/>
            <person name="Gomez A."/>
        </authorList>
    </citation>
    <scope>NUCLEOTIDE SEQUENCE [LARGE SCALE GENOMIC DNA]</scope>
    <source>
        <strain evidence="1">HYR1</strain>
    </source>
</reference>
<evidence type="ECO:0000313" key="2">
    <source>
        <dbReference type="Proteomes" id="UP000276133"/>
    </source>
</evidence>
<dbReference type="Proteomes" id="UP000276133">
    <property type="component" value="Unassembled WGS sequence"/>
</dbReference>
<gene>
    <name evidence="1" type="ORF">BpHYR1_011605</name>
</gene>
<sequence length="61" mass="7059">IGLVHTSYGCNINFTRDFESSKKALNKHVNPVPCEIYGELMKNIKGYQNCLTNIYFALKYR</sequence>
<organism evidence="1 2">
    <name type="scientific">Brachionus plicatilis</name>
    <name type="common">Marine rotifer</name>
    <name type="synonym">Brachionus muelleri</name>
    <dbReference type="NCBI Taxonomy" id="10195"/>
    <lineage>
        <taxon>Eukaryota</taxon>
        <taxon>Metazoa</taxon>
        <taxon>Spiralia</taxon>
        <taxon>Gnathifera</taxon>
        <taxon>Rotifera</taxon>
        <taxon>Eurotatoria</taxon>
        <taxon>Monogononta</taxon>
        <taxon>Pseudotrocha</taxon>
        <taxon>Ploima</taxon>
        <taxon>Brachionidae</taxon>
        <taxon>Brachionus</taxon>
    </lineage>
</organism>